<dbReference type="InterPro" id="IPR007110">
    <property type="entry name" value="Ig-like_dom"/>
</dbReference>
<dbReference type="AlphaFoldDB" id="A0A914APX7"/>
<feature type="domain" description="Ig-like" evidence="8">
    <location>
        <begin position="306"/>
        <end position="409"/>
    </location>
</feature>
<evidence type="ECO:0000256" key="1">
    <source>
        <dbReference type="ARBA" id="ARBA00022737"/>
    </source>
</evidence>
<dbReference type="PROSITE" id="PS50835">
    <property type="entry name" value="IG_LIKE"/>
    <property type="match status" value="4"/>
</dbReference>
<evidence type="ECO:0000256" key="3">
    <source>
        <dbReference type="ARBA" id="ARBA00023319"/>
    </source>
</evidence>
<protein>
    <submittedName>
        <fullName evidence="10">Uncharacterized protein</fullName>
    </submittedName>
</protein>
<dbReference type="Pfam" id="PF13895">
    <property type="entry name" value="Ig_2"/>
    <property type="match status" value="1"/>
</dbReference>
<dbReference type="SMART" id="SM00060">
    <property type="entry name" value="FN3"/>
    <property type="match status" value="2"/>
</dbReference>
<keyword evidence="2 4" id="KW-1015">Disulfide bond</keyword>
<reference evidence="10" key="1">
    <citation type="submission" date="2022-11" db="UniProtKB">
        <authorList>
            <consortium name="EnsemblMetazoa"/>
        </authorList>
    </citation>
    <scope>IDENTIFICATION</scope>
</reference>
<dbReference type="PROSITE" id="PS50068">
    <property type="entry name" value="LDLRA_2"/>
    <property type="match status" value="2"/>
</dbReference>
<dbReference type="InterPro" id="IPR036055">
    <property type="entry name" value="LDL_receptor-like_sf"/>
</dbReference>
<dbReference type="SMART" id="SM00409">
    <property type="entry name" value="IG"/>
    <property type="match status" value="3"/>
</dbReference>
<dbReference type="InterPro" id="IPR023415">
    <property type="entry name" value="LDLR_class-A_CS"/>
</dbReference>
<keyword evidence="7" id="KW-0732">Signal</keyword>
<name>A0A914APX7_PATMI</name>
<keyword evidence="1" id="KW-0677">Repeat</keyword>
<dbReference type="PROSITE" id="PS01209">
    <property type="entry name" value="LDLRA_1"/>
    <property type="match status" value="2"/>
</dbReference>
<feature type="domain" description="Ig-like" evidence="8">
    <location>
        <begin position="414"/>
        <end position="493"/>
    </location>
</feature>
<dbReference type="InterPro" id="IPR036116">
    <property type="entry name" value="FN3_sf"/>
</dbReference>
<dbReference type="Pfam" id="PF00041">
    <property type="entry name" value="fn3"/>
    <property type="match status" value="1"/>
</dbReference>
<feature type="signal peptide" evidence="7">
    <location>
        <begin position="1"/>
        <end position="19"/>
    </location>
</feature>
<evidence type="ECO:0000256" key="6">
    <source>
        <dbReference type="SAM" id="Phobius"/>
    </source>
</evidence>
<evidence type="ECO:0000313" key="10">
    <source>
        <dbReference type="EnsemblMetazoa" id="XP_038066090.1"/>
    </source>
</evidence>
<feature type="chain" id="PRO_5037954109" evidence="7">
    <location>
        <begin position="20"/>
        <end position="1031"/>
    </location>
</feature>
<comment type="caution">
    <text evidence="4">Lacks conserved residue(s) required for the propagation of feature annotation.</text>
</comment>
<dbReference type="InterPro" id="IPR003599">
    <property type="entry name" value="Ig_sub"/>
</dbReference>
<proteinExistence type="predicted"/>
<keyword evidence="11" id="KW-1185">Reference proteome</keyword>
<evidence type="ECO:0000256" key="7">
    <source>
        <dbReference type="SAM" id="SignalP"/>
    </source>
</evidence>
<keyword evidence="3" id="KW-0393">Immunoglobulin domain</keyword>
<dbReference type="CDD" id="cd00063">
    <property type="entry name" value="FN3"/>
    <property type="match status" value="2"/>
</dbReference>
<dbReference type="InterPro" id="IPR003598">
    <property type="entry name" value="Ig_sub2"/>
</dbReference>
<dbReference type="OMA" id="CCFFNSC"/>
<dbReference type="SMART" id="SM00192">
    <property type="entry name" value="LDLa"/>
    <property type="match status" value="2"/>
</dbReference>
<dbReference type="GeneID" id="119736150"/>
<dbReference type="RefSeq" id="XP_038066090.1">
    <property type="nucleotide sequence ID" value="XM_038210162.1"/>
</dbReference>
<feature type="domain" description="Ig-like" evidence="8">
    <location>
        <begin position="121"/>
        <end position="209"/>
    </location>
</feature>
<evidence type="ECO:0000259" key="8">
    <source>
        <dbReference type="PROSITE" id="PS50835"/>
    </source>
</evidence>
<evidence type="ECO:0000313" key="11">
    <source>
        <dbReference type="Proteomes" id="UP000887568"/>
    </source>
</evidence>
<feature type="domain" description="Ig-like" evidence="8">
    <location>
        <begin position="216"/>
        <end position="302"/>
    </location>
</feature>
<feature type="transmembrane region" description="Helical" evidence="6">
    <location>
        <begin position="830"/>
        <end position="850"/>
    </location>
</feature>
<keyword evidence="6" id="KW-1133">Transmembrane helix</keyword>
<feature type="disulfide bond" evidence="4">
    <location>
        <begin position="592"/>
        <end position="607"/>
    </location>
</feature>
<dbReference type="Gene3D" id="4.10.400.10">
    <property type="entry name" value="Low-density Lipoprotein Receptor"/>
    <property type="match status" value="2"/>
</dbReference>
<dbReference type="SMART" id="SM00408">
    <property type="entry name" value="IGc2"/>
    <property type="match status" value="4"/>
</dbReference>
<accession>A0A914APX7</accession>
<dbReference type="CDD" id="cd00096">
    <property type="entry name" value="Ig"/>
    <property type="match status" value="2"/>
</dbReference>
<dbReference type="Pfam" id="PF07679">
    <property type="entry name" value="I-set"/>
    <property type="match status" value="1"/>
</dbReference>
<dbReference type="PANTHER" id="PTHR10075">
    <property type="entry name" value="BASIGIN RELATED"/>
    <property type="match status" value="1"/>
</dbReference>
<dbReference type="EnsemblMetazoa" id="XM_038210162.1">
    <property type="protein sequence ID" value="XP_038066090.1"/>
    <property type="gene ID" value="LOC119736150"/>
</dbReference>
<dbReference type="InterPro" id="IPR002172">
    <property type="entry name" value="LDrepeatLR_classA_rpt"/>
</dbReference>
<dbReference type="InterPro" id="IPR003961">
    <property type="entry name" value="FN3_dom"/>
</dbReference>
<evidence type="ECO:0000259" key="9">
    <source>
        <dbReference type="PROSITE" id="PS50853"/>
    </source>
</evidence>
<feature type="domain" description="Fibronectin type-III" evidence="9">
    <location>
        <begin position="703"/>
        <end position="811"/>
    </location>
</feature>
<dbReference type="SUPFAM" id="SSF49265">
    <property type="entry name" value="Fibronectin type III"/>
    <property type="match status" value="1"/>
</dbReference>
<dbReference type="InterPro" id="IPR013783">
    <property type="entry name" value="Ig-like_fold"/>
</dbReference>
<dbReference type="Pfam" id="PF13927">
    <property type="entry name" value="Ig_3"/>
    <property type="match status" value="1"/>
</dbReference>
<dbReference type="PRINTS" id="PR00261">
    <property type="entry name" value="LDLRECEPTOR"/>
</dbReference>
<dbReference type="InterPro" id="IPR013098">
    <property type="entry name" value="Ig_I-set"/>
</dbReference>
<dbReference type="CDD" id="cd00112">
    <property type="entry name" value="LDLa"/>
    <property type="match status" value="2"/>
</dbReference>
<dbReference type="OrthoDB" id="10056271at2759"/>
<evidence type="ECO:0000256" key="2">
    <source>
        <dbReference type="ARBA" id="ARBA00023157"/>
    </source>
</evidence>
<dbReference type="InterPro" id="IPR036179">
    <property type="entry name" value="Ig-like_dom_sf"/>
</dbReference>
<dbReference type="PROSITE" id="PS50853">
    <property type="entry name" value="FN3"/>
    <property type="match status" value="1"/>
</dbReference>
<dbReference type="Proteomes" id="UP000887568">
    <property type="component" value="Unplaced"/>
</dbReference>
<dbReference type="SUPFAM" id="SSF48726">
    <property type="entry name" value="Immunoglobulin"/>
    <property type="match status" value="4"/>
</dbReference>
<feature type="region of interest" description="Disordered" evidence="5">
    <location>
        <begin position="748"/>
        <end position="767"/>
    </location>
</feature>
<dbReference type="Pfam" id="PF00057">
    <property type="entry name" value="Ldl_recept_a"/>
    <property type="match status" value="1"/>
</dbReference>
<sequence>MFPWKLVLLLAYAVGFSDAALKIEPIYATFNVPEYGSATTTCTNLDVGGSQPEWVDPNGQIVGPVGGGGSTDKHVSLHVDPTTAQRFTRMHLSNILKASGGGYVCRADGETENININVYIPVTLLDEDGEKSQWMTYHESGSLKCTMHGETNTVVSWDGPMGPIADGGRYLITEMFGLTIDNVTLDDEGTYNCRGSIPNVGVATVLQIEAAVYMIPKIRYPPINKNATEGTSAFFNCEAIGEPQPTYTWYDGSLVLNDPDKYLIEQDGKRLTILNLVKDDQKRYTCEVSNPAGLDRRDGELTVDIPPTPVRAVTYEKDQGESVKFYCDIQRGDRENLKLQFKRYEKWLPMGVQVDSRIVIQEETGTGPDAGQPGSISLTITDIHRGDEGDYTCFARNNGGYAMSHNILHVRYEPVINNEYSTRKVFSWVGHQLNLTCHWFGYPVPTVLWFVNNQPLVGTVGEVAGNATIYDFNNGSSSLFIDTSTNDFLPYQCDGRNKFGRNRHHIQFERAYPMKRPTNVQAISASATTIEVSFDNPVEVGADYPEYLRILGYVIGYSEYQQPTEMYEIVQNKCLPTEFQCGRLCIEKDRRCDNFMDCLDNSDEENCNADEDCTGGFKCPVRDGNRNPCLPISYVCDKEPDCVDGADESEESCTAYFRPIFYDTRLTGLAPDRLYQFRVAVINEVGWGEWSFNTSERTLGYGPPSEPMIFNREPDRDTIYEIVWLEPYDSGGSPIISYELTYSPVETGDATELGRDPETASASKDSDTAPVYRHTLTNLKPGTFYFLELRAQSTWGKSEPGTLNFRMPGGAPVLPPSEEPLGPGLRIGELPISAFIGIIVGGFLVILILLDCLCYCTNSCGLTMCICVHLCGKQAPEDKEEAEAVEYSMAASTAGNRMAMQRLAEFETESNAVSDGASQYQSLHASRMADDRWKLPTHATYEADRLLQGINYPLTDLTSVAQHPIYGELGPPSIPSVYSGMGSVAKPPFNRGYMYPSSEPTYANSDLFDNTDPSYRQEKMALERDLKNIFS</sequence>
<dbReference type="PANTHER" id="PTHR10075:SF100">
    <property type="entry name" value="FASCICLIN-2"/>
    <property type="match status" value="1"/>
</dbReference>
<keyword evidence="6" id="KW-0812">Transmembrane</keyword>
<organism evidence="10 11">
    <name type="scientific">Patiria miniata</name>
    <name type="common">Bat star</name>
    <name type="synonym">Asterina miniata</name>
    <dbReference type="NCBI Taxonomy" id="46514"/>
    <lineage>
        <taxon>Eukaryota</taxon>
        <taxon>Metazoa</taxon>
        <taxon>Echinodermata</taxon>
        <taxon>Eleutherozoa</taxon>
        <taxon>Asterozoa</taxon>
        <taxon>Asteroidea</taxon>
        <taxon>Valvatacea</taxon>
        <taxon>Valvatida</taxon>
        <taxon>Asterinidae</taxon>
        <taxon>Patiria</taxon>
    </lineage>
</organism>
<keyword evidence="6" id="KW-0472">Membrane</keyword>
<dbReference type="SUPFAM" id="SSF57424">
    <property type="entry name" value="LDL receptor-like module"/>
    <property type="match status" value="2"/>
</dbReference>
<dbReference type="Gene3D" id="2.60.40.10">
    <property type="entry name" value="Immunoglobulins"/>
    <property type="match status" value="6"/>
</dbReference>
<evidence type="ECO:0000256" key="5">
    <source>
        <dbReference type="SAM" id="MobiDB-lite"/>
    </source>
</evidence>
<evidence type="ECO:0000256" key="4">
    <source>
        <dbReference type="PROSITE-ProRule" id="PRU00124"/>
    </source>
</evidence>